<dbReference type="Proteomes" id="UP001213000">
    <property type="component" value="Unassembled WGS sequence"/>
</dbReference>
<accession>A0AAD5VWD3</accession>
<reference evidence="2" key="1">
    <citation type="submission" date="2022-07" db="EMBL/GenBank/DDBJ databases">
        <title>Genome Sequence of Leucocoprinus birnbaumii.</title>
        <authorList>
            <person name="Buettner E."/>
        </authorList>
    </citation>
    <scope>NUCLEOTIDE SEQUENCE</scope>
    <source>
        <strain evidence="2">VT141</strain>
    </source>
</reference>
<dbReference type="PANTHER" id="PTHR18444:SF9">
    <property type="entry name" value="UPF0538 PROTEIN C2ORF76"/>
    <property type="match status" value="1"/>
</dbReference>
<keyword evidence="3" id="KW-1185">Reference proteome</keyword>
<evidence type="ECO:0000313" key="3">
    <source>
        <dbReference type="Proteomes" id="UP001213000"/>
    </source>
</evidence>
<evidence type="ECO:0000256" key="1">
    <source>
        <dbReference type="ARBA" id="ARBA00007176"/>
    </source>
</evidence>
<comment type="caution">
    <text evidence="2">The sequence shown here is derived from an EMBL/GenBank/DDBJ whole genome shotgun (WGS) entry which is preliminary data.</text>
</comment>
<gene>
    <name evidence="2" type="ORF">NP233_g6570</name>
</gene>
<protein>
    <submittedName>
        <fullName evidence="2">Uncharacterized protein</fullName>
    </submittedName>
</protein>
<evidence type="ECO:0000313" key="2">
    <source>
        <dbReference type="EMBL" id="KAJ3567127.1"/>
    </source>
</evidence>
<organism evidence="2 3">
    <name type="scientific">Leucocoprinus birnbaumii</name>
    <dbReference type="NCBI Taxonomy" id="56174"/>
    <lineage>
        <taxon>Eukaryota</taxon>
        <taxon>Fungi</taxon>
        <taxon>Dikarya</taxon>
        <taxon>Basidiomycota</taxon>
        <taxon>Agaricomycotina</taxon>
        <taxon>Agaricomycetes</taxon>
        <taxon>Agaricomycetidae</taxon>
        <taxon>Agaricales</taxon>
        <taxon>Agaricineae</taxon>
        <taxon>Agaricaceae</taxon>
        <taxon>Leucocoprinus</taxon>
    </lineage>
</organism>
<dbReference type="AlphaFoldDB" id="A0AAD5VWD3"/>
<dbReference type="Pfam" id="PF10209">
    <property type="entry name" value="DUF2340"/>
    <property type="match status" value="1"/>
</dbReference>
<dbReference type="EMBL" id="JANIEX010000435">
    <property type="protein sequence ID" value="KAJ3567127.1"/>
    <property type="molecule type" value="Genomic_DNA"/>
</dbReference>
<proteinExistence type="inferred from homology"/>
<dbReference type="PANTHER" id="PTHR18444">
    <property type="entry name" value="UPF0538 FAMILY MEMBER"/>
    <property type="match status" value="1"/>
</dbReference>
<dbReference type="InterPro" id="IPR018794">
    <property type="entry name" value="UPF0538"/>
</dbReference>
<name>A0AAD5VWD3_9AGAR</name>
<sequence>MASESSSITTNLARPKTSATLTVRIIKSFEFRTEKSLVLHGINLETTTVGQLKDIARQAVQTQPGWKPYRNVTLDTLKLYTRAHGAKASE</sequence>
<comment type="similarity">
    <text evidence="1">Belongs to the UPF0538 family.</text>
</comment>